<dbReference type="NCBIfam" id="NF002543">
    <property type="entry name" value="PRK02101.1-4"/>
    <property type="match status" value="1"/>
</dbReference>
<dbReference type="GO" id="GO:0005829">
    <property type="term" value="C:cytosol"/>
    <property type="evidence" value="ECO:0007669"/>
    <property type="project" value="TreeGrafter"/>
</dbReference>
<sequence length="255" mass="29583">MKIIISPAKKMICQSDLLEASSKPVFLEKTKQLLEYLKGLSYEEAKELWKCNDKIARLNYERIQTMHLDRNLTPALLSYEGIQYQYMAPSVMEEEQLGYLQKHLRILSGFYGLLRPLDGVVPYRLEMQAKARPAGYENLYEFWGNALCQELTKEEDCIVNLASKEYVQTIERHCPVGVQILTCVFGEVRGDKVIQKGTLAKMARGEMVRYMAQRKVLDLNELKEFSGLNFVYREDLSKKDQFVYVFSCKSDKDDI</sequence>
<dbReference type="Proteomes" id="UP000003100">
    <property type="component" value="Unassembled WGS sequence"/>
</dbReference>
<dbReference type="HAMAP" id="MF_00652">
    <property type="entry name" value="UPF0246"/>
    <property type="match status" value="1"/>
</dbReference>
<keyword evidence="3" id="KW-1185">Reference proteome</keyword>
<evidence type="ECO:0000313" key="3">
    <source>
        <dbReference type="Proteomes" id="UP000003100"/>
    </source>
</evidence>
<proteinExistence type="inferred from homology"/>
<dbReference type="PATRIC" id="fig|476272.21.peg.3397"/>
<dbReference type="Pfam" id="PF03883">
    <property type="entry name" value="H2O2_YaaD"/>
    <property type="match status" value="1"/>
</dbReference>
<protein>
    <recommendedName>
        <fullName evidence="1">UPF0246 protein RUMHYD_00390</fullName>
    </recommendedName>
</protein>
<dbReference type="eggNOG" id="COG3022">
    <property type="taxonomic scope" value="Bacteria"/>
</dbReference>
<dbReference type="InterPro" id="IPR005583">
    <property type="entry name" value="YaaA"/>
</dbReference>
<gene>
    <name evidence="2" type="ORF">RUMHYD_00390</name>
</gene>
<accession>C0CHS6</accession>
<evidence type="ECO:0000313" key="2">
    <source>
        <dbReference type="EMBL" id="EEG50676.1"/>
    </source>
</evidence>
<name>C0CHS6_BLAHS</name>
<dbReference type="EMBL" id="ACBZ01000015">
    <property type="protein sequence ID" value="EEG50676.1"/>
    <property type="molecule type" value="Genomic_DNA"/>
</dbReference>
<dbReference type="HOGENOM" id="CLU_061989_1_0_9"/>
<comment type="similarity">
    <text evidence="1">Belongs to the UPF0246 family.</text>
</comment>
<dbReference type="RefSeq" id="WP_005945525.1">
    <property type="nucleotide sequence ID" value="NZ_CP136423.1"/>
</dbReference>
<dbReference type="PANTHER" id="PTHR30283">
    <property type="entry name" value="PEROXIDE STRESS RESPONSE PROTEIN YAAA"/>
    <property type="match status" value="1"/>
</dbReference>
<organism evidence="2 3">
    <name type="scientific">Blautia hydrogenotrophica (strain DSM 10507 / JCM 14656 / S5a33)</name>
    <name type="common">Ruminococcus hydrogenotrophicus</name>
    <dbReference type="NCBI Taxonomy" id="476272"/>
    <lineage>
        <taxon>Bacteria</taxon>
        <taxon>Bacillati</taxon>
        <taxon>Bacillota</taxon>
        <taxon>Clostridia</taxon>
        <taxon>Lachnospirales</taxon>
        <taxon>Lachnospiraceae</taxon>
        <taxon>Blautia</taxon>
    </lineage>
</organism>
<dbReference type="PANTHER" id="PTHR30283:SF4">
    <property type="entry name" value="PEROXIDE STRESS RESISTANCE PROTEIN YAAA"/>
    <property type="match status" value="1"/>
</dbReference>
<dbReference type="AlphaFoldDB" id="C0CHS6"/>
<dbReference type="GO" id="GO:0033194">
    <property type="term" value="P:response to hydroperoxide"/>
    <property type="evidence" value="ECO:0007669"/>
    <property type="project" value="TreeGrafter"/>
</dbReference>
<reference evidence="2 3" key="2">
    <citation type="submission" date="2009-02" db="EMBL/GenBank/DDBJ databases">
        <title>Draft genome sequence of Blautia hydrogenotrophica DSM 10507 (Ruminococcus hydrogenotrophicus DSM 10507).</title>
        <authorList>
            <person name="Sudarsanam P."/>
            <person name="Ley R."/>
            <person name="Guruge J."/>
            <person name="Turnbaugh P.J."/>
            <person name="Mahowald M."/>
            <person name="Liep D."/>
            <person name="Gordon J."/>
        </authorList>
    </citation>
    <scope>NUCLEOTIDE SEQUENCE [LARGE SCALE GENOMIC DNA]</scope>
    <source>
        <strain evidence="3">DSM 10507 / JCM 14656 / S5a33</strain>
    </source>
</reference>
<reference evidence="2 3" key="1">
    <citation type="submission" date="2009-01" db="EMBL/GenBank/DDBJ databases">
        <authorList>
            <person name="Fulton L."/>
            <person name="Clifton S."/>
            <person name="Fulton B."/>
            <person name="Xu J."/>
            <person name="Minx P."/>
            <person name="Pepin K.H."/>
            <person name="Johnson M."/>
            <person name="Bhonagiri V."/>
            <person name="Nash W.E."/>
            <person name="Mardis E.R."/>
            <person name="Wilson R.K."/>
        </authorList>
    </citation>
    <scope>NUCLEOTIDE SEQUENCE [LARGE SCALE GENOMIC DNA]</scope>
    <source>
        <strain evidence="3">DSM 10507 / JCM 14656 / S5a33</strain>
    </source>
</reference>
<dbReference type="GeneID" id="86821642"/>
<evidence type="ECO:0000256" key="1">
    <source>
        <dbReference type="HAMAP-Rule" id="MF_00652"/>
    </source>
</evidence>